<feature type="compositionally biased region" description="Basic and acidic residues" evidence="1">
    <location>
        <begin position="51"/>
        <end position="68"/>
    </location>
</feature>
<protein>
    <submittedName>
        <fullName evidence="2">Uncharacterized protein</fullName>
    </submittedName>
</protein>
<dbReference type="AlphaFoldDB" id="Q157F4"/>
<feature type="region of interest" description="Disordered" evidence="1">
    <location>
        <begin position="51"/>
        <end position="80"/>
    </location>
</feature>
<organism evidence="2">
    <name type="scientific">Rhodococcus aetherivorans I24</name>
    <dbReference type="NCBI Taxonomy" id="1036179"/>
    <lineage>
        <taxon>Bacteria</taxon>
        <taxon>Bacillati</taxon>
        <taxon>Actinomycetota</taxon>
        <taxon>Actinomycetes</taxon>
        <taxon>Mycobacteriales</taxon>
        <taxon>Nocardiaceae</taxon>
        <taxon>Rhodococcus</taxon>
    </lineage>
</organism>
<evidence type="ECO:0000313" key="2">
    <source>
        <dbReference type="EMBL" id="ABG29059.1"/>
    </source>
</evidence>
<reference evidence="2" key="1">
    <citation type="submission" date="2006-05" db="EMBL/GenBank/DDBJ databases">
        <title>Complete sequence of the cryptic plasmid pRA1 from Rhodococcus aetherivorans I24.</title>
        <authorList>
            <person name="Taylor J.A."/>
            <person name="Lessard P.A."/>
            <person name="Sinskey A.J."/>
            <person name="Archer J.A.C."/>
        </authorList>
    </citation>
    <scope>NUCLEOTIDE SEQUENCE</scope>
    <source>
        <strain evidence="2">I24</strain>
        <plasmid evidence="2">pRA1</plasmid>
    </source>
</reference>
<dbReference type="RefSeq" id="WP_012477543.1">
    <property type="nucleotide sequence ID" value="NC_010882.1"/>
</dbReference>
<geneLocation type="plasmid" evidence="2">
    <name>pRA1</name>
</geneLocation>
<dbReference type="EMBL" id="DQ629589">
    <property type="protein sequence ID" value="ABG29059.1"/>
    <property type="molecule type" value="Genomic_DNA"/>
</dbReference>
<sequence>MPTIAESLAALQSAALRGESVDVAAYAKAKTALAAEKLLAEVRADVDRDRDSAERAARSDQANAEREAQVNALIDRARKV</sequence>
<proteinExistence type="predicted"/>
<evidence type="ECO:0000256" key="1">
    <source>
        <dbReference type="SAM" id="MobiDB-lite"/>
    </source>
</evidence>
<name>Q157F4_9NOCA</name>
<accession>Q157F4</accession>
<keyword evidence="2" id="KW-0614">Plasmid</keyword>